<reference evidence="2" key="1">
    <citation type="submission" date="2021-02" db="EMBL/GenBank/DDBJ databases">
        <authorList>
            <person name="Dougan E. K."/>
            <person name="Rhodes N."/>
            <person name="Thang M."/>
            <person name="Chan C."/>
        </authorList>
    </citation>
    <scope>NUCLEOTIDE SEQUENCE</scope>
</reference>
<accession>A0A812RY20</accession>
<comment type="caution">
    <text evidence="2">The sequence shown here is derived from an EMBL/GenBank/DDBJ whole genome shotgun (WGS) entry which is preliminary data.</text>
</comment>
<dbReference type="Proteomes" id="UP000649617">
    <property type="component" value="Unassembled WGS sequence"/>
</dbReference>
<dbReference type="AlphaFoldDB" id="A0A812RY20"/>
<feature type="region of interest" description="Disordered" evidence="1">
    <location>
        <begin position="90"/>
        <end position="111"/>
    </location>
</feature>
<sequence length="509" mass="57136">MANLATTLGDVLVNTKGGKFVSLRRVNLCVEPDETAREHFEKVERKLLVASEVEARLQSCLKTSQRGSSFLKLKLNWDRVRFFLGRRGSATRGNASRPRRRARLTDGRPVGAAVPTQRALTRAGQFYYQLVGQAVRRGAAAPSDYVLLRSGVKKLVRTLAPDSNYHLTKLGKAFWDKYTEWLAHTPVRIRGQNDGLSEAQAARNVKQAALSKLGVDDDGAFSTLLELSGEQYLLDNSREWTLSFQTTQAVDDRVVVEISLRQVLGALSQVSYQLWKGDEILESAFERQWDKLCVPRQLAELLKLPLTEVLSDFDTICERGWQERGVSLKDIRKFCVWRGAPMFFVNCRGQLMGDQPVEKEARAVAFTAWDGYRAERRDSTAPEFARWLEWDGQLRAGYFWTRDLRKAQGGFALGGPLPQGGHEEPARVEGPGDADCVINELPEEAADLQAWTQRLGLKYRGQREQILAAQGGLRKLCGAFVGLGTCEFDHVVPVHQAFRGQIQELQEQA</sequence>
<dbReference type="EMBL" id="CAJNIZ010021686">
    <property type="protein sequence ID" value="CAE7454802.1"/>
    <property type="molecule type" value="Genomic_DNA"/>
</dbReference>
<proteinExistence type="predicted"/>
<evidence type="ECO:0000313" key="2">
    <source>
        <dbReference type="EMBL" id="CAE7454802.1"/>
    </source>
</evidence>
<keyword evidence="3" id="KW-1185">Reference proteome</keyword>
<name>A0A812RY20_SYMPI</name>
<dbReference type="OrthoDB" id="444263at2759"/>
<evidence type="ECO:0000313" key="3">
    <source>
        <dbReference type="Proteomes" id="UP000649617"/>
    </source>
</evidence>
<organism evidence="2 3">
    <name type="scientific">Symbiodinium pilosum</name>
    <name type="common">Dinoflagellate</name>
    <dbReference type="NCBI Taxonomy" id="2952"/>
    <lineage>
        <taxon>Eukaryota</taxon>
        <taxon>Sar</taxon>
        <taxon>Alveolata</taxon>
        <taxon>Dinophyceae</taxon>
        <taxon>Suessiales</taxon>
        <taxon>Symbiodiniaceae</taxon>
        <taxon>Symbiodinium</taxon>
    </lineage>
</organism>
<evidence type="ECO:0000256" key="1">
    <source>
        <dbReference type="SAM" id="MobiDB-lite"/>
    </source>
</evidence>
<protein>
    <submittedName>
        <fullName evidence="2">Pfh1 protein</fullName>
    </submittedName>
</protein>
<gene>
    <name evidence="2" type="primary">pfh1</name>
    <name evidence="2" type="ORF">SPIL2461_LOCUS11164</name>
</gene>